<dbReference type="Proteomes" id="UP000184222">
    <property type="component" value="Chromosome"/>
</dbReference>
<dbReference type="Pfam" id="PF12097">
    <property type="entry name" value="DUF3573"/>
    <property type="match status" value="1"/>
</dbReference>
<name>A0A1L4BQ43_9GAMM</name>
<dbReference type="AlphaFoldDB" id="A0A1L4BQ43"/>
<keyword evidence="2" id="KW-1185">Reference proteome</keyword>
<dbReference type="STRING" id="573570.F7310_00715"/>
<proteinExistence type="predicted"/>
<dbReference type="KEGG" id="frx:F7310_00715"/>
<reference evidence="1 2" key="1">
    <citation type="journal article" date="2016" name="Appl. Environ. Microbiol.">
        <title>Whole genome relationships among Francisella bacteria of diverse origin define new species and provide specific regions for detection.</title>
        <authorList>
            <person name="Challacombe J.F."/>
            <person name="Petersen J.M."/>
            <person name="Gallegos-Graves V."/>
            <person name="Hodge D."/>
            <person name="Pillai S."/>
            <person name="Kuske C.R."/>
        </authorList>
    </citation>
    <scope>NUCLEOTIDE SEQUENCE [LARGE SCALE GENOMIC DNA]</scope>
    <source>
        <strain evidence="2">TX07-7310</strain>
    </source>
</reference>
<dbReference type="InterPro" id="IPR021956">
    <property type="entry name" value="DUF3573"/>
</dbReference>
<evidence type="ECO:0000313" key="2">
    <source>
        <dbReference type="Proteomes" id="UP000184222"/>
    </source>
</evidence>
<sequence>MVRFILILLIIFTIPIYALAESSTDREATSSIDKKDLLALQQQITSLKEQISQVKKSKNINRSNSSSSFATYGSKIDNTSITSGHNLDLTTNELNNADAADITSSIEADDSIDDDMNKSGVFISNGKIDVGGTPAITTQGQITYLGSYSGNNSIPIGMISSNLFASTILGQRDSFNDYSVFFGGYIEADAQAWFGSQINRTAGAANFQSTGQNIYLTNSKLYFLSNLGHYVTAQFDFDTDETGSFGIGNAFVIFGNLDTSPFFVTAGRSKLSVGSYGGGGPWTSGIIDDFLSPDKVTNVSINYKNDTINTNIAVFGSDDNRANFSAGFFYADSWTQDLSVGFNAGYVFNIAGAGNSSISQFLDNIGRANDNVGVINFDGTLAYSVLGGIAQFQGGWSTTTNAEDFNENGTNVNAGAWYLGLAYGLTLGGRDTNFNVTYGQSYNAANIPMPLANASPNFGLASSGIKNQWIISAQRAYFDNNVLLGPEYSYQRLYNNQYMNTLTLDLSVYI</sequence>
<accession>A0A1L4BQ43</accession>
<protein>
    <recommendedName>
        <fullName evidence="3">DUF3573 domain-containing protein</fullName>
    </recommendedName>
</protein>
<gene>
    <name evidence="1" type="ORF">F7310_00715</name>
</gene>
<organism evidence="1 2">
    <name type="scientific">Francisella uliginis</name>
    <dbReference type="NCBI Taxonomy" id="573570"/>
    <lineage>
        <taxon>Bacteria</taxon>
        <taxon>Pseudomonadati</taxon>
        <taxon>Pseudomonadota</taxon>
        <taxon>Gammaproteobacteria</taxon>
        <taxon>Thiotrichales</taxon>
        <taxon>Francisellaceae</taxon>
        <taxon>Francisella</taxon>
    </lineage>
</organism>
<dbReference type="EMBL" id="CP016796">
    <property type="protein sequence ID" value="API85965.1"/>
    <property type="molecule type" value="Genomic_DNA"/>
</dbReference>
<evidence type="ECO:0000313" key="1">
    <source>
        <dbReference type="EMBL" id="API85965.1"/>
    </source>
</evidence>
<dbReference type="OrthoDB" id="5603191at2"/>
<evidence type="ECO:0008006" key="3">
    <source>
        <dbReference type="Google" id="ProtNLM"/>
    </source>
</evidence>